<proteinExistence type="inferred from homology"/>
<gene>
    <name evidence="4" type="ORF">S06H3_20659</name>
</gene>
<evidence type="ECO:0000256" key="3">
    <source>
        <dbReference type="ARBA" id="ARBA00023065"/>
    </source>
</evidence>
<evidence type="ECO:0000256" key="2">
    <source>
        <dbReference type="ARBA" id="ARBA00022448"/>
    </source>
</evidence>
<dbReference type="SUPFAM" id="SSF159468">
    <property type="entry name" value="AtpF-like"/>
    <property type="match status" value="1"/>
</dbReference>
<keyword evidence="3" id="KW-0406">Ion transport</keyword>
<name>X1L8H5_9ZZZZ</name>
<dbReference type="EMBL" id="BARV01010728">
    <property type="protein sequence ID" value="GAI15617.1"/>
    <property type="molecule type" value="Genomic_DNA"/>
</dbReference>
<protein>
    <recommendedName>
        <fullName evidence="5">V-type ATP synthase subunit F</fullName>
    </recommendedName>
</protein>
<comment type="similarity">
    <text evidence="1">Belongs to the V-ATPase F subunit family.</text>
</comment>
<comment type="caution">
    <text evidence="4">The sequence shown here is derived from an EMBL/GenBank/DDBJ whole genome shotgun (WGS) entry which is preliminary data.</text>
</comment>
<evidence type="ECO:0000313" key="4">
    <source>
        <dbReference type="EMBL" id="GAI15617.1"/>
    </source>
</evidence>
<organism evidence="4">
    <name type="scientific">marine sediment metagenome</name>
    <dbReference type="NCBI Taxonomy" id="412755"/>
    <lineage>
        <taxon>unclassified sequences</taxon>
        <taxon>metagenomes</taxon>
        <taxon>ecological metagenomes</taxon>
    </lineage>
</organism>
<reference evidence="4" key="1">
    <citation type="journal article" date="2014" name="Front. Microbiol.">
        <title>High frequency of phylogenetically diverse reductive dehalogenase-homologous genes in deep subseafloor sedimentary metagenomes.</title>
        <authorList>
            <person name="Kawai M."/>
            <person name="Futagami T."/>
            <person name="Toyoda A."/>
            <person name="Takaki Y."/>
            <person name="Nishi S."/>
            <person name="Hori S."/>
            <person name="Arai W."/>
            <person name="Tsubouchi T."/>
            <person name="Morono Y."/>
            <person name="Uchiyama I."/>
            <person name="Ito T."/>
            <person name="Fujiyama A."/>
            <person name="Inagaki F."/>
            <person name="Takami H."/>
        </authorList>
    </citation>
    <scope>NUCLEOTIDE SEQUENCE</scope>
    <source>
        <strain evidence="4">Expedition CK06-06</strain>
    </source>
</reference>
<evidence type="ECO:0000256" key="1">
    <source>
        <dbReference type="ARBA" id="ARBA00010148"/>
    </source>
</evidence>
<dbReference type="Gene3D" id="3.40.50.10580">
    <property type="entry name" value="ATPase, V1 complex, subunit F"/>
    <property type="match status" value="1"/>
</dbReference>
<dbReference type="Pfam" id="PF01990">
    <property type="entry name" value="ATP-synt_F"/>
    <property type="match status" value="1"/>
</dbReference>
<evidence type="ECO:0008006" key="5">
    <source>
        <dbReference type="Google" id="ProtNLM"/>
    </source>
</evidence>
<dbReference type="InterPro" id="IPR008218">
    <property type="entry name" value="ATPase_V1-cplx_f_g_su"/>
</dbReference>
<keyword evidence="2" id="KW-0813">Transport</keyword>
<dbReference type="GO" id="GO:0046961">
    <property type="term" value="F:proton-transporting ATPase activity, rotational mechanism"/>
    <property type="evidence" value="ECO:0007669"/>
    <property type="project" value="InterPro"/>
</dbReference>
<accession>X1L8H5</accession>
<dbReference type="InterPro" id="IPR036906">
    <property type="entry name" value="ATPase_V1_fsu_sf"/>
</dbReference>
<dbReference type="AlphaFoldDB" id="X1L8H5"/>
<sequence length="107" mass="11189">MESKIAVLGGTDFVMPFSALGVDTYPVGLSTGDIDESAKKIISEKYALVVVAENIAPAADEVFSAYEGMPTPCIVVVPFTTKSEGFATQALGEVLKMATGINILQNS</sequence>